<evidence type="ECO:0000313" key="2">
    <source>
        <dbReference type="Proteomes" id="UP000822688"/>
    </source>
</evidence>
<proteinExistence type="predicted"/>
<keyword evidence="2" id="KW-1185">Reference proteome</keyword>
<organism evidence="1 2">
    <name type="scientific">Ceratodon purpureus</name>
    <name type="common">Fire moss</name>
    <name type="synonym">Dicranum purpureum</name>
    <dbReference type="NCBI Taxonomy" id="3225"/>
    <lineage>
        <taxon>Eukaryota</taxon>
        <taxon>Viridiplantae</taxon>
        <taxon>Streptophyta</taxon>
        <taxon>Embryophyta</taxon>
        <taxon>Bryophyta</taxon>
        <taxon>Bryophytina</taxon>
        <taxon>Bryopsida</taxon>
        <taxon>Dicranidae</taxon>
        <taxon>Pseudoditrichales</taxon>
        <taxon>Ditrichaceae</taxon>
        <taxon>Ceratodon</taxon>
    </lineage>
</organism>
<sequence length="80" mass="8972">MIAVRTTPPCSELSRCVLTSSFSGDRFFGTPACPTTEKKCTPLRSAHQARPLGQLILWRRPRPHWGPHPSDPPSFFFPLP</sequence>
<protein>
    <submittedName>
        <fullName evidence="1">Uncharacterized protein</fullName>
    </submittedName>
</protein>
<dbReference type="AlphaFoldDB" id="A0A8T0H044"/>
<dbReference type="EMBL" id="CM026429">
    <property type="protein sequence ID" value="KAG0564075.1"/>
    <property type="molecule type" value="Genomic_DNA"/>
</dbReference>
<evidence type="ECO:0000313" key="1">
    <source>
        <dbReference type="EMBL" id="KAG0564075.1"/>
    </source>
</evidence>
<dbReference type="Proteomes" id="UP000822688">
    <property type="component" value="Chromosome 8"/>
</dbReference>
<comment type="caution">
    <text evidence="1">The sequence shown here is derived from an EMBL/GenBank/DDBJ whole genome shotgun (WGS) entry which is preliminary data.</text>
</comment>
<reference evidence="1" key="1">
    <citation type="submission" date="2020-06" db="EMBL/GenBank/DDBJ databases">
        <title>WGS assembly of Ceratodon purpureus strain R40.</title>
        <authorList>
            <person name="Carey S.B."/>
            <person name="Jenkins J."/>
            <person name="Shu S."/>
            <person name="Lovell J.T."/>
            <person name="Sreedasyam A."/>
            <person name="Maumus F."/>
            <person name="Tiley G.P."/>
            <person name="Fernandez-Pozo N."/>
            <person name="Barry K."/>
            <person name="Chen C."/>
            <person name="Wang M."/>
            <person name="Lipzen A."/>
            <person name="Daum C."/>
            <person name="Saski C.A."/>
            <person name="Payton A.C."/>
            <person name="Mcbreen J.C."/>
            <person name="Conrad R.E."/>
            <person name="Kollar L.M."/>
            <person name="Olsson S."/>
            <person name="Huttunen S."/>
            <person name="Landis J.B."/>
            <person name="Wickett N.J."/>
            <person name="Johnson M.G."/>
            <person name="Rensing S.A."/>
            <person name="Grimwood J."/>
            <person name="Schmutz J."/>
            <person name="Mcdaniel S.F."/>
        </authorList>
    </citation>
    <scope>NUCLEOTIDE SEQUENCE</scope>
    <source>
        <strain evidence="1">R40</strain>
    </source>
</reference>
<accession>A0A8T0H044</accession>
<gene>
    <name evidence="1" type="ORF">KC19_8G080900</name>
</gene>
<name>A0A8T0H044_CERPU</name>
<feature type="non-terminal residue" evidence="1">
    <location>
        <position position="80"/>
    </location>
</feature>